<accession>A0ABR2GCM3</accession>
<organism evidence="2 3">
    <name type="scientific">Hibiscus sabdariffa</name>
    <name type="common">roselle</name>
    <dbReference type="NCBI Taxonomy" id="183260"/>
    <lineage>
        <taxon>Eukaryota</taxon>
        <taxon>Viridiplantae</taxon>
        <taxon>Streptophyta</taxon>
        <taxon>Embryophyta</taxon>
        <taxon>Tracheophyta</taxon>
        <taxon>Spermatophyta</taxon>
        <taxon>Magnoliopsida</taxon>
        <taxon>eudicotyledons</taxon>
        <taxon>Gunneridae</taxon>
        <taxon>Pentapetalae</taxon>
        <taxon>rosids</taxon>
        <taxon>malvids</taxon>
        <taxon>Malvales</taxon>
        <taxon>Malvaceae</taxon>
        <taxon>Malvoideae</taxon>
        <taxon>Hibiscus</taxon>
    </lineage>
</organism>
<evidence type="ECO:0000313" key="2">
    <source>
        <dbReference type="EMBL" id="KAK8600465.1"/>
    </source>
</evidence>
<comment type="caution">
    <text evidence="2">The sequence shown here is derived from an EMBL/GenBank/DDBJ whole genome shotgun (WGS) entry which is preliminary data.</text>
</comment>
<dbReference type="Proteomes" id="UP001472677">
    <property type="component" value="Unassembled WGS sequence"/>
</dbReference>
<proteinExistence type="predicted"/>
<evidence type="ECO:0000256" key="1">
    <source>
        <dbReference type="SAM" id="MobiDB-lite"/>
    </source>
</evidence>
<sequence>MSQGEVNHGSSTIGENKGQASGDGAQRLILYGPWMVADTHRQRYVPKPIKINVNVGTIGIGLWFISLKIKEDKDLCVVGQGSLEEVQASNLNKKSKATTRTTLLADAILLIENQGAKVVPHTLGFGLVVTRQ</sequence>
<protein>
    <submittedName>
        <fullName evidence="2">Uncharacterized protein</fullName>
    </submittedName>
</protein>
<reference evidence="2 3" key="1">
    <citation type="journal article" date="2024" name="G3 (Bethesda)">
        <title>Genome assembly of Hibiscus sabdariffa L. provides insights into metabolisms of medicinal natural products.</title>
        <authorList>
            <person name="Kim T."/>
        </authorList>
    </citation>
    <scope>NUCLEOTIDE SEQUENCE [LARGE SCALE GENOMIC DNA]</scope>
    <source>
        <strain evidence="2">TK-2024</strain>
        <tissue evidence="2">Old leaves</tissue>
    </source>
</reference>
<feature type="region of interest" description="Disordered" evidence="1">
    <location>
        <begin position="1"/>
        <end position="21"/>
    </location>
</feature>
<feature type="compositionally biased region" description="Polar residues" evidence="1">
    <location>
        <begin position="1"/>
        <end position="14"/>
    </location>
</feature>
<name>A0ABR2GCM3_9ROSI</name>
<gene>
    <name evidence="2" type="ORF">V6N12_050319</name>
</gene>
<evidence type="ECO:0000313" key="3">
    <source>
        <dbReference type="Proteomes" id="UP001472677"/>
    </source>
</evidence>
<dbReference type="EMBL" id="JBBPBM010000001">
    <property type="protein sequence ID" value="KAK8600465.1"/>
    <property type="molecule type" value="Genomic_DNA"/>
</dbReference>
<keyword evidence="3" id="KW-1185">Reference proteome</keyword>